<evidence type="ECO:0000259" key="3">
    <source>
        <dbReference type="SMART" id="SM00475"/>
    </source>
</evidence>
<protein>
    <recommendedName>
        <fullName evidence="3">5'-3' exonuclease domain-containing protein</fullName>
    </recommendedName>
</protein>
<dbReference type="GO" id="GO:0008409">
    <property type="term" value="F:5'-3' exonuclease activity"/>
    <property type="evidence" value="ECO:0007669"/>
    <property type="project" value="InterPro"/>
</dbReference>
<dbReference type="InterPro" id="IPR036279">
    <property type="entry name" value="5-3_exonuclease_C_sf"/>
</dbReference>
<sequence length="265" mass="31641">MTETFLLIDTSYTIFYRFFATKRWYSFAHSDDKFDEDYNWSENELFKTMFNKKYFDSFSNFINTHTIQKDHIIFVKDCPRKDIWRNKYYDKYKSNRASNNSIGHFFNTTYKLINDAEHKLIEFDTLEADDCIYLTKQYIQKKHPNSKIIVITSDEDLLQLIDENTLLYNLQNKCLNIKSTGDRKLDLELKIICGDKSDNINPCFSRCGRKTALKLYNNNSLLLDKFRQFPESLNIYSLNKILIDLENIPEDLVKAFNVYIKEINL</sequence>
<accession>A0A6C0ELQ8</accession>
<reference evidence="4" key="1">
    <citation type="journal article" date="2020" name="Nature">
        <title>Giant virus diversity and host interactions through global metagenomics.</title>
        <authorList>
            <person name="Schulz F."/>
            <person name="Roux S."/>
            <person name="Paez-Espino D."/>
            <person name="Jungbluth S."/>
            <person name="Walsh D.A."/>
            <person name="Denef V.J."/>
            <person name="McMahon K.D."/>
            <person name="Konstantinidis K.T."/>
            <person name="Eloe-Fadrosh E.A."/>
            <person name="Kyrpides N.C."/>
            <person name="Woyke T."/>
        </authorList>
    </citation>
    <scope>NUCLEOTIDE SEQUENCE</scope>
    <source>
        <strain evidence="4">GVMAG-M-3300001351-8</strain>
    </source>
</reference>
<dbReference type="InterPro" id="IPR038969">
    <property type="entry name" value="FEN"/>
</dbReference>
<keyword evidence="2" id="KW-0378">Hydrolase</keyword>
<dbReference type="GO" id="GO:0003677">
    <property type="term" value="F:DNA binding"/>
    <property type="evidence" value="ECO:0007669"/>
    <property type="project" value="InterPro"/>
</dbReference>
<name>A0A6C0ELQ8_9ZZZZ</name>
<dbReference type="Pfam" id="PF02739">
    <property type="entry name" value="5_3_exonuc_N"/>
    <property type="match status" value="1"/>
</dbReference>
<dbReference type="InterPro" id="IPR029060">
    <property type="entry name" value="PIN-like_dom_sf"/>
</dbReference>
<dbReference type="PANTHER" id="PTHR42646">
    <property type="entry name" value="FLAP ENDONUCLEASE XNI"/>
    <property type="match status" value="1"/>
</dbReference>
<dbReference type="InterPro" id="IPR002421">
    <property type="entry name" value="5-3_exonuclease"/>
</dbReference>
<dbReference type="SUPFAM" id="SSF88723">
    <property type="entry name" value="PIN domain-like"/>
    <property type="match status" value="1"/>
</dbReference>
<dbReference type="Gene3D" id="3.40.50.1010">
    <property type="entry name" value="5'-nuclease"/>
    <property type="match status" value="1"/>
</dbReference>
<dbReference type="GO" id="GO:0033567">
    <property type="term" value="P:DNA replication, Okazaki fragment processing"/>
    <property type="evidence" value="ECO:0007669"/>
    <property type="project" value="InterPro"/>
</dbReference>
<evidence type="ECO:0000256" key="1">
    <source>
        <dbReference type="ARBA" id="ARBA00022722"/>
    </source>
</evidence>
<feature type="domain" description="5'-3' exonuclease" evidence="3">
    <location>
        <begin position="1"/>
        <end position="254"/>
    </location>
</feature>
<keyword evidence="1" id="KW-0540">Nuclease</keyword>
<evidence type="ECO:0000313" key="4">
    <source>
        <dbReference type="EMBL" id="QHT29229.1"/>
    </source>
</evidence>
<dbReference type="PANTHER" id="PTHR42646:SF2">
    <property type="entry name" value="5'-3' EXONUCLEASE FAMILY PROTEIN"/>
    <property type="match status" value="1"/>
</dbReference>
<dbReference type="AlphaFoldDB" id="A0A6C0ELQ8"/>
<dbReference type="SUPFAM" id="SSF47807">
    <property type="entry name" value="5' to 3' exonuclease, C-terminal subdomain"/>
    <property type="match status" value="1"/>
</dbReference>
<dbReference type="GO" id="GO:0017108">
    <property type="term" value="F:5'-flap endonuclease activity"/>
    <property type="evidence" value="ECO:0007669"/>
    <property type="project" value="InterPro"/>
</dbReference>
<dbReference type="EMBL" id="MN738872">
    <property type="protein sequence ID" value="QHT29229.1"/>
    <property type="molecule type" value="Genomic_DNA"/>
</dbReference>
<dbReference type="InterPro" id="IPR020046">
    <property type="entry name" value="5-3_exonucl_a-hlix_arch_N"/>
</dbReference>
<dbReference type="SMART" id="SM00475">
    <property type="entry name" value="53EXOc"/>
    <property type="match status" value="1"/>
</dbReference>
<evidence type="ECO:0000256" key="2">
    <source>
        <dbReference type="ARBA" id="ARBA00022801"/>
    </source>
</evidence>
<proteinExistence type="predicted"/>
<organism evidence="4">
    <name type="scientific">viral metagenome</name>
    <dbReference type="NCBI Taxonomy" id="1070528"/>
    <lineage>
        <taxon>unclassified sequences</taxon>
        <taxon>metagenomes</taxon>
        <taxon>organismal metagenomes</taxon>
    </lineage>
</organism>